<proteinExistence type="inferred from homology"/>
<reference evidence="7" key="1">
    <citation type="submission" date="2021-12" db="EMBL/GenBank/DDBJ databases">
        <authorList>
            <person name="Rodrigo-Torres L."/>
            <person name="Arahal R. D."/>
            <person name="Lucena T."/>
        </authorList>
    </citation>
    <scope>NUCLEOTIDE SEQUENCE</scope>
    <source>
        <strain evidence="7">CECT 8419</strain>
    </source>
</reference>
<dbReference type="NCBIfam" id="TIGR00009">
    <property type="entry name" value="L28"/>
    <property type="match status" value="1"/>
</dbReference>
<dbReference type="HAMAP" id="MF_00373">
    <property type="entry name" value="Ribosomal_bL28"/>
    <property type="match status" value="1"/>
</dbReference>
<keyword evidence="3 5" id="KW-0687">Ribonucleoprotein</keyword>
<dbReference type="RefSeq" id="WP_238751755.1">
    <property type="nucleotide sequence ID" value="NZ_CAKLPZ010000003.1"/>
</dbReference>
<dbReference type="Pfam" id="PF00830">
    <property type="entry name" value="Ribosomal_L28"/>
    <property type="match status" value="1"/>
</dbReference>
<protein>
    <recommendedName>
        <fullName evidence="4 5">Large ribosomal subunit protein bL28</fullName>
    </recommendedName>
</protein>
<evidence type="ECO:0000313" key="7">
    <source>
        <dbReference type="EMBL" id="CAH1001898.1"/>
    </source>
</evidence>
<keyword evidence="2 5" id="KW-0689">Ribosomal protein</keyword>
<dbReference type="PANTHER" id="PTHR39080:SF1">
    <property type="entry name" value="LARGE RIBOSOMAL SUBUNIT PROTEIN BL28A"/>
    <property type="match status" value="1"/>
</dbReference>
<dbReference type="Proteomes" id="UP000837803">
    <property type="component" value="Unassembled WGS sequence"/>
</dbReference>
<gene>
    <name evidence="5 7" type="primary">rpmB</name>
    <name evidence="7" type="ORF">LEM8419_02812</name>
</gene>
<evidence type="ECO:0000256" key="3">
    <source>
        <dbReference type="ARBA" id="ARBA00023274"/>
    </source>
</evidence>
<evidence type="ECO:0000313" key="8">
    <source>
        <dbReference type="Proteomes" id="UP000837803"/>
    </source>
</evidence>
<comment type="caution">
    <text evidence="7">The sequence shown here is derived from an EMBL/GenBank/DDBJ whole genome shotgun (WGS) entry which is preliminary data.</text>
</comment>
<comment type="similarity">
    <text evidence="1 5">Belongs to the bacterial ribosomal protein bL28 family.</text>
</comment>
<organism evidence="7 8">
    <name type="scientific">Neolewinella maritima</name>
    <dbReference type="NCBI Taxonomy" id="1383882"/>
    <lineage>
        <taxon>Bacteria</taxon>
        <taxon>Pseudomonadati</taxon>
        <taxon>Bacteroidota</taxon>
        <taxon>Saprospiria</taxon>
        <taxon>Saprospirales</taxon>
        <taxon>Lewinellaceae</taxon>
        <taxon>Neolewinella</taxon>
    </lineage>
</organism>
<dbReference type="EMBL" id="CAKLPZ010000003">
    <property type="protein sequence ID" value="CAH1001898.1"/>
    <property type="molecule type" value="Genomic_DNA"/>
</dbReference>
<dbReference type="Gene3D" id="2.30.170.40">
    <property type="entry name" value="Ribosomal protein L28/L24"/>
    <property type="match status" value="1"/>
</dbReference>
<name>A0ABN8F4P8_9BACT</name>
<dbReference type="InterPro" id="IPR026569">
    <property type="entry name" value="Ribosomal_bL28"/>
</dbReference>
<dbReference type="InterPro" id="IPR037147">
    <property type="entry name" value="Ribosomal_bL28_sf"/>
</dbReference>
<dbReference type="GO" id="GO:0005840">
    <property type="term" value="C:ribosome"/>
    <property type="evidence" value="ECO:0007669"/>
    <property type="project" value="UniProtKB-KW"/>
</dbReference>
<evidence type="ECO:0000256" key="6">
    <source>
        <dbReference type="SAM" id="MobiDB-lite"/>
    </source>
</evidence>
<evidence type="ECO:0000256" key="1">
    <source>
        <dbReference type="ARBA" id="ARBA00008760"/>
    </source>
</evidence>
<dbReference type="PANTHER" id="PTHR39080">
    <property type="entry name" value="50S RIBOSOMAL PROTEIN L28"/>
    <property type="match status" value="1"/>
</dbReference>
<evidence type="ECO:0000256" key="5">
    <source>
        <dbReference type="HAMAP-Rule" id="MF_00373"/>
    </source>
</evidence>
<dbReference type="SUPFAM" id="SSF143800">
    <property type="entry name" value="L28p-like"/>
    <property type="match status" value="1"/>
</dbReference>
<sequence>MSKVCKLTGKKPISGNNVSHSNRKTKRRFVPNIQKKRFFVPELGKFITLRVSTSAMRTINKLGVYAYVKKLENKGIETGVKF</sequence>
<keyword evidence="8" id="KW-1185">Reference proteome</keyword>
<evidence type="ECO:0000256" key="2">
    <source>
        <dbReference type="ARBA" id="ARBA00022980"/>
    </source>
</evidence>
<evidence type="ECO:0000256" key="4">
    <source>
        <dbReference type="ARBA" id="ARBA00035174"/>
    </source>
</evidence>
<dbReference type="InterPro" id="IPR050096">
    <property type="entry name" value="Bacterial_rp_bL28"/>
</dbReference>
<accession>A0ABN8F4P8</accession>
<feature type="region of interest" description="Disordered" evidence="6">
    <location>
        <begin position="1"/>
        <end position="26"/>
    </location>
</feature>
<dbReference type="InterPro" id="IPR034704">
    <property type="entry name" value="Ribosomal_bL28/bL31-like_sf"/>
</dbReference>
<dbReference type="InterPro" id="IPR001383">
    <property type="entry name" value="Ribosomal_bL28_bact-type"/>
</dbReference>